<evidence type="ECO:0000259" key="4">
    <source>
        <dbReference type="Pfam" id="PF00263"/>
    </source>
</evidence>
<proteinExistence type="predicted"/>
<gene>
    <name evidence="5" type="ORF">METZ01_LOCUS224241</name>
</gene>
<keyword evidence="2" id="KW-0732">Signal</keyword>
<dbReference type="GO" id="GO:0015627">
    <property type="term" value="C:type II protein secretion system complex"/>
    <property type="evidence" value="ECO:0007669"/>
    <property type="project" value="TreeGrafter"/>
</dbReference>
<dbReference type="AlphaFoldDB" id="A0A382GA14"/>
<dbReference type="InterPro" id="IPR001775">
    <property type="entry name" value="GspD/PilQ"/>
</dbReference>
<dbReference type="InterPro" id="IPR004846">
    <property type="entry name" value="T2SS/T3SS_dom"/>
</dbReference>
<dbReference type="GO" id="GO:0009306">
    <property type="term" value="P:protein secretion"/>
    <property type="evidence" value="ECO:0007669"/>
    <property type="project" value="InterPro"/>
</dbReference>
<feature type="domain" description="Type II/III secretion system secretin-like" evidence="4">
    <location>
        <begin position="237"/>
        <end position="408"/>
    </location>
</feature>
<comment type="subcellular location">
    <subcellularLocation>
        <location evidence="1">Membrane</location>
    </subcellularLocation>
</comment>
<dbReference type="PANTHER" id="PTHR30332:SF24">
    <property type="entry name" value="SECRETIN GSPD-RELATED"/>
    <property type="match status" value="1"/>
</dbReference>
<feature type="non-terminal residue" evidence="5">
    <location>
        <position position="473"/>
    </location>
</feature>
<dbReference type="PRINTS" id="PR00811">
    <property type="entry name" value="BCTERIALGSPD"/>
</dbReference>
<accession>A0A382GA14</accession>
<dbReference type="EMBL" id="UINC01054088">
    <property type="protein sequence ID" value="SVB71387.1"/>
    <property type="molecule type" value="Genomic_DNA"/>
</dbReference>
<dbReference type="PANTHER" id="PTHR30332">
    <property type="entry name" value="PROBABLE GENERAL SECRETION PATHWAY PROTEIN D"/>
    <property type="match status" value="1"/>
</dbReference>
<organism evidence="5">
    <name type="scientific">marine metagenome</name>
    <dbReference type="NCBI Taxonomy" id="408172"/>
    <lineage>
        <taxon>unclassified sequences</taxon>
        <taxon>metagenomes</taxon>
        <taxon>ecological metagenomes</taxon>
    </lineage>
</organism>
<sequence>MENKTNLARIKGTVLALILGIAGFAQAQLVPGAGVGPNRSRVKPWLQNALSELANLPGTNAVKVASKRISLSYIDPARATQLLALHGYTIGKSDAPIDPAKLPIIIALPGTTYHEIVPKGEEKFPQTETDPLNELVVFHNENDPAQLSGLIATLQNDVDKPARQIIIEAMILEISSTSLKELGVQWTRASAAKASGNFVNSKLSGLTIGNLKHPAAEAALNLTTKGIFHDLNTQIKALVRSGEAEVLSRPSVLALNNRMAYISVAEDIPVARSSYAKNDYQSTSFSKEKAGITLSLRPRIDAKGEEVSMQVNAEVTAKVPDADLEIRNAAGMILASSPTISRREVRTYVRVANNTPFIIGGLIAKDKQSTTDKVPLLGDLPILGPLFQSKKNSAVKREVIIVLTPFVLPEEHVMGKNMPKDEDAFDSVDNQLFRDAYRIRAEDTFDLNYLFENKQLQRMKALANRIVTGNVFL</sequence>
<reference evidence="5" key="1">
    <citation type="submission" date="2018-05" db="EMBL/GenBank/DDBJ databases">
        <authorList>
            <person name="Lanie J.A."/>
            <person name="Ng W.-L."/>
            <person name="Kazmierczak K.M."/>
            <person name="Andrzejewski T.M."/>
            <person name="Davidsen T.M."/>
            <person name="Wayne K.J."/>
            <person name="Tettelin H."/>
            <person name="Glass J.I."/>
            <person name="Rusch D."/>
            <person name="Podicherti R."/>
            <person name="Tsui H.-C.T."/>
            <person name="Winkler M.E."/>
        </authorList>
    </citation>
    <scope>NUCLEOTIDE SEQUENCE</scope>
</reference>
<dbReference type="Pfam" id="PF00263">
    <property type="entry name" value="Secretin"/>
    <property type="match status" value="1"/>
</dbReference>
<dbReference type="InterPro" id="IPR050810">
    <property type="entry name" value="Bact_Secretion_Sys_Channel"/>
</dbReference>
<name>A0A382GA14_9ZZZZ</name>
<evidence type="ECO:0000256" key="1">
    <source>
        <dbReference type="ARBA" id="ARBA00004370"/>
    </source>
</evidence>
<evidence type="ECO:0000256" key="3">
    <source>
        <dbReference type="ARBA" id="ARBA00023136"/>
    </source>
</evidence>
<keyword evidence="3" id="KW-0472">Membrane</keyword>
<evidence type="ECO:0000313" key="5">
    <source>
        <dbReference type="EMBL" id="SVB71387.1"/>
    </source>
</evidence>
<evidence type="ECO:0000256" key="2">
    <source>
        <dbReference type="ARBA" id="ARBA00022729"/>
    </source>
</evidence>
<protein>
    <recommendedName>
        <fullName evidence="4">Type II/III secretion system secretin-like domain-containing protein</fullName>
    </recommendedName>
</protein>
<dbReference type="GO" id="GO:0016020">
    <property type="term" value="C:membrane"/>
    <property type="evidence" value="ECO:0007669"/>
    <property type="project" value="UniProtKB-SubCell"/>
</dbReference>